<evidence type="ECO:0000256" key="7">
    <source>
        <dbReference type="ARBA" id="ARBA00022840"/>
    </source>
</evidence>
<evidence type="ECO:0000256" key="1">
    <source>
        <dbReference type="ARBA" id="ARBA00004496"/>
    </source>
</evidence>
<dbReference type="InterPro" id="IPR045864">
    <property type="entry name" value="aa-tRNA-synth_II/BPL/LPL"/>
</dbReference>
<evidence type="ECO:0000313" key="13">
    <source>
        <dbReference type="EMBL" id="PIR46073.1"/>
    </source>
</evidence>
<evidence type="ECO:0000256" key="9">
    <source>
        <dbReference type="ARBA" id="ARBA00022917"/>
    </source>
</evidence>
<dbReference type="Proteomes" id="UP000230431">
    <property type="component" value="Unassembled WGS sequence"/>
</dbReference>
<dbReference type="GO" id="GO:0005524">
    <property type="term" value="F:ATP binding"/>
    <property type="evidence" value="ECO:0007669"/>
    <property type="project" value="UniProtKB-KW"/>
</dbReference>
<keyword evidence="8" id="KW-0460">Magnesium</keyword>
<evidence type="ECO:0000256" key="10">
    <source>
        <dbReference type="ARBA" id="ARBA00023146"/>
    </source>
</evidence>
<comment type="caution">
    <text evidence="13">The sequence shown here is derived from an EMBL/GenBank/DDBJ whole genome shotgun (WGS) entry which is preliminary data.</text>
</comment>
<evidence type="ECO:0000256" key="3">
    <source>
        <dbReference type="ARBA" id="ARBA00022490"/>
    </source>
</evidence>
<keyword evidence="7" id="KW-0067">ATP-binding</keyword>
<keyword evidence="9" id="KW-0648">Protein biosynthesis</keyword>
<name>A0A2H0RHU6_9BACT</name>
<dbReference type="AlphaFoldDB" id="A0A2H0RHU6"/>
<dbReference type="InterPro" id="IPR004529">
    <property type="entry name" value="Phe-tRNA-synth_IIc_asu"/>
</dbReference>
<dbReference type="SUPFAM" id="SSF55681">
    <property type="entry name" value="Class II aaRS and biotin synthetases"/>
    <property type="match status" value="1"/>
</dbReference>
<dbReference type="CDD" id="cd00496">
    <property type="entry name" value="PheRS_alpha_core"/>
    <property type="match status" value="1"/>
</dbReference>
<dbReference type="Pfam" id="PF01409">
    <property type="entry name" value="tRNA-synt_2d"/>
    <property type="match status" value="1"/>
</dbReference>
<dbReference type="GO" id="GO:0006432">
    <property type="term" value="P:phenylalanyl-tRNA aminoacylation"/>
    <property type="evidence" value="ECO:0007669"/>
    <property type="project" value="InterPro"/>
</dbReference>
<keyword evidence="5" id="KW-0479">Metal-binding</keyword>
<reference evidence="13 14" key="1">
    <citation type="submission" date="2017-09" db="EMBL/GenBank/DDBJ databases">
        <title>Depth-based differentiation of microbial function through sediment-hosted aquifers and enrichment of novel symbionts in the deep terrestrial subsurface.</title>
        <authorList>
            <person name="Probst A.J."/>
            <person name="Ladd B."/>
            <person name="Jarett J.K."/>
            <person name="Geller-Mcgrath D.E."/>
            <person name="Sieber C.M."/>
            <person name="Emerson J.B."/>
            <person name="Anantharaman K."/>
            <person name="Thomas B.C."/>
            <person name="Malmstrom R."/>
            <person name="Stieglmeier M."/>
            <person name="Klingl A."/>
            <person name="Woyke T."/>
            <person name="Ryan C.M."/>
            <person name="Banfield J.F."/>
        </authorList>
    </citation>
    <scope>NUCLEOTIDE SEQUENCE [LARGE SCALE GENOMIC DNA]</scope>
    <source>
        <strain evidence="13">CG10_big_fil_rev_8_21_14_0_10_49_38</strain>
    </source>
</reference>
<dbReference type="InterPro" id="IPR002319">
    <property type="entry name" value="Phenylalanyl-tRNA_Synthase"/>
</dbReference>
<dbReference type="GO" id="GO:0004826">
    <property type="term" value="F:phenylalanine-tRNA ligase activity"/>
    <property type="evidence" value="ECO:0007669"/>
    <property type="project" value="UniProtKB-EC"/>
</dbReference>
<dbReference type="PANTHER" id="PTHR11538">
    <property type="entry name" value="PHENYLALANYL-TRNA SYNTHETASE"/>
    <property type="match status" value="1"/>
</dbReference>
<protein>
    <recommendedName>
        <fullName evidence="2">phenylalanine--tRNA ligase</fullName>
        <ecNumber evidence="2">6.1.1.20</ecNumber>
    </recommendedName>
</protein>
<comment type="catalytic activity">
    <reaction evidence="11">
        <text>tRNA(Phe) + L-phenylalanine + ATP = L-phenylalanyl-tRNA(Phe) + AMP + diphosphate + H(+)</text>
        <dbReference type="Rhea" id="RHEA:19413"/>
        <dbReference type="Rhea" id="RHEA-COMP:9668"/>
        <dbReference type="Rhea" id="RHEA-COMP:9699"/>
        <dbReference type="ChEBI" id="CHEBI:15378"/>
        <dbReference type="ChEBI" id="CHEBI:30616"/>
        <dbReference type="ChEBI" id="CHEBI:33019"/>
        <dbReference type="ChEBI" id="CHEBI:58095"/>
        <dbReference type="ChEBI" id="CHEBI:78442"/>
        <dbReference type="ChEBI" id="CHEBI:78531"/>
        <dbReference type="ChEBI" id="CHEBI:456215"/>
        <dbReference type="EC" id="6.1.1.20"/>
    </reaction>
</comment>
<dbReference type="GO" id="GO:0046872">
    <property type="term" value="F:metal ion binding"/>
    <property type="evidence" value="ECO:0007669"/>
    <property type="project" value="UniProtKB-KW"/>
</dbReference>
<keyword evidence="3" id="KW-0963">Cytoplasm</keyword>
<evidence type="ECO:0000256" key="2">
    <source>
        <dbReference type="ARBA" id="ARBA00012814"/>
    </source>
</evidence>
<comment type="subcellular location">
    <subcellularLocation>
        <location evidence="1">Cytoplasm</location>
    </subcellularLocation>
</comment>
<feature type="domain" description="Aminoacyl-transfer RNA synthetases class-II family profile" evidence="12">
    <location>
        <begin position="20"/>
        <end position="232"/>
    </location>
</feature>
<dbReference type="GO" id="GO:0000049">
    <property type="term" value="F:tRNA binding"/>
    <property type="evidence" value="ECO:0007669"/>
    <property type="project" value="InterPro"/>
</dbReference>
<organism evidence="13 14">
    <name type="scientific">Candidatus Vogelbacteria bacterium CG10_big_fil_rev_8_21_14_0_10_49_38</name>
    <dbReference type="NCBI Taxonomy" id="1975043"/>
    <lineage>
        <taxon>Bacteria</taxon>
        <taxon>Candidatus Vogeliibacteriota</taxon>
    </lineage>
</organism>
<keyword evidence="10" id="KW-0030">Aminoacyl-tRNA synthetase</keyword>
<evidence type="ECO:0000256" key="11">
    <source>
        <dbReference type="ARBA" id="ARBA00049255"/>
    </source>
</evidence>
<dbReference type="InterPro" id="IPR006195">
    <property type="entry name" value="aa-tRNA-synth_II"/>
</dbReference>
<accession>A0A2H0RHU6</accession>
<evidence type="ECO:0000256" key="4">
    <source>
        <dbReference type="ARBA" id="ARBA00022598"/>
    </source>
</evidence>
<evidence type="ECO:0000256" key="6">
    <source>
        <dbReference type="ARBA" id="ARBA00022741"/>
    </source>
</evidence>
<evidence type="ECO:0000259" key="12">
    <source>
        <dbReference type="PROSITE" id="PS50862"/>
    </source>
</evidence>
<evidence type="ECO:0000313" key="14">
    <source>
        <dbReference type="Proteomes" id="UP000230431"/>
    </source>
</evidence>
<gene>
    <name evidence="13" type="ORF">COV08_01490</name>
</gene>
<dbReference type="EC" id="6.1.1.20" evidence="2"/>
<evidence type="ECO:0000256" key="8">
    <source>
        <dbReference type="ARBA" id="ARBA00022842"/>
    </source>
</evidence>
<dbReference type="EMBL" id="PCYK01000012">
    <property type="protein sequence ID" value="PIR46073.1"/>
    <property type="molecule type" value="Genomic_DNA"/>
</dbReference>
<dbReference type="NCBIfam" id="TIGR00468">
    <property type="entry name" value="pheS"/>
    <property type="match status" value="1"/>
</dbReference>
<dbReference type="Gene3D" id="3.30.930.10">
    <property type="entry name" value="Bira Bifunctional Protein, Domain 2"/>
    <property type="match status" value="1"/>
</dbReference>
<dbReference type="GO" id="GO:0005737">
    <property type="term" value="C:cytoplasm"/>
    <property type="evidence" value="ECO:0007669"/>
    <property type="project" value="UniProtKB-SubCell"/>
</dbReference>
<evidence type="ECO:0000256" key="5">
    <source>
        <dbReference type="ARBA" id="ARBA00022723"/>
    </source>
</evidence>
<dbReference type="PANTHER" id="PTHR11538:SF41">
    <property type="entry name" value="PHENYLALANINE--TRNA LIGASE, MITOCHONDRIAL"/>
    <property type="match status" value="1"/>
</dbReference>
<sequence>MIEPIGKLHPLTQITWGAVKIFNELGFTVAEGPEIETEFNNFDGLNIPPNHPARAMQDTFWLKPRSDGKLLRTHMTAVSFRELAKKRLPMRVVSPGRVFRNEATDATHEAQFYQFDALAVDRTGVITMADLKGTLEHFYRGIFGADTEMRMRASFFSFVEPGVEVDIKWGDRWLEVCGAGMLHPNVFRAAGVDPEEWQGFAFGSTIDRLAMIKYGVEDIRQFYQGDRRFLEQF</sequence>
<proteinExistence type="predicted"/>
<dbReference type="PROSITE" id="PS50862">
    <property type="entry name" value="AA_TRNA_LIGASE_II"/>
    <property type="match status" value="1"/>
</dbReference>
<keyword evidence="4 13" id="KW-0436">Ligase</keyword>
<keyword evidence="6" id="KW-0547">Nucleotide-binding</keyword>